<evidence type="ECO:0000256" key="2">
    <source>
        <dbReference type="ARBA" id="ARBA00023186"/>
    </source>
</evidence>
<comment type="subunit">
    <text evidence="3">Heptamer of 7 subunits arranged in a ring.</text>
</comment>
<dbReference type="FunFam" id="2.30.33.40:FF:000001">
    <property type="entry name" value="10 kDa chaperonin"/>
    <property type="match status" value="1"/>
</dbReference>
<protein>
    <recommendedName>
        <fullName evidence="3">10 kDa chaperonin</fullName>
    </recommendedName>
</protein>
<dbReference type="GO" id="GO:0051082">
    <property type="term" value="F:unfolded protein binding"/>
    <property type="evidence" value="ECO:0007669"/>
    <property type="project" value="TreeGrafter"/>
</dbReference>
<dbReference type="InterPro" id="IPR011032">
    <property type="entry name" value="GroES-like_sf"/>
</dbReference>
<dbReference type="Pfam" id="PF00166">
    <property type="entry name" value="Cpn10"/>
    <property type="match status" value="1"/>
</dbReference>
<dbReference type="EMBL" id="MEYQ01000029">
    <property type="protein sequence ID" value="OGD38825.1"/>
    <property type="molecule type" value="Genomic_DNA"/>
</dbReference>
<comment type="function">
    <text evidence="3">Together with the chaperonin GroEL, plays an essential role in assisting protein folding. The GroEL-GroES system forms a nano-cage that allows encapsulation of the non-native substrate proteins and provides a physical environment optimized to promote and accelerate protein folding. GroES binds to the apical surface of the GroEL ring, thereby capping the opening of the GroEL channel.</text>
</comment>
<dbReference type="GO" id="GO:0044183">
    <property type="term" value="F:protein folding chaperone"/>
    <property type="evidence" value="ECO:0007669"/>
    <property type="project" value="InterPro"/>
</dbReference>
<dbReference type="InterPro" id="IPR020818">
    <property type="entry name" value="Chaperonin_GroES"/>
</dbReference>
<dbReference type="PRINTS" id="PR00297">
    <property type="entry name" value="CHAPERONIN10"/>
</dbReference>
<gene>
    <name evidence="4" type="ORF">A2907_00200</name>
</gene>
<dbReference type="GO" id="GO:0005524">
    <property type="term" value="F:ATP binding"/>
    <property type="evidence" value="ECO:0007669"/>
    <property type="project" value="InterPro"/>
</dbReference>
<name>A0A1F5C7J4_9BACT</name>
<dbReference type="PANTHER" id="PTHR10772">
    <property type="entry name" value="10 KDA HEAT SHOCK PROTEIN"/>
    <property type="match status" value="1"/>
</dbReference>
<reference evidence="4 5" key="1">
    <citation type="journal article" date="2016" name="Nat. Commun.">
        <title>Thousands of microbial genomes shed light on interconnected biogeochemical processes in an aquifer system.</title>
        <authorList>
            <person name="Anantharaman K."/>
            <person name="Brown C.T."/>
            <person name="Hug L.A."/>
            <person name="Sharon I."/>
            <person name="Castelle C.J."/>
            <person name="Probst A.J."/>
            <person name="Thomas B.C."/>
            <person name="Singh A."/>
            <person name="Wilkins M.J."/>
            <person name="Karaoz U."/>
            <person name="Brodie E.L."/>
            <person name="Williams K.H."/>
            <person name="Hubbard S.S."/>
            <person name="Banfield J.F."/>
        </authorList>
    </citation>
    <scope>NUCLEOTIDE SEQUENCE [LARGE SCALE GENOMIC DNA]</scope>
</reference>
<dbReference type="PANTHER" id="PTHR10772:SF63">
    <property type="entry name" value="20 KDA CHAPERONIN, CHLOROPLASTIC"/>
    <property type="match status" value="1"/>
</dbReference>
<dbReference type="GO" id="GO:0046872">
    <property type="term" value="F:metal ion binding"/>
    <property type="evidence" value="ECO:0007669"/>
    <property type="project" value="TreeGrafter"/>
</dbReference>
<dbReference type="Gene3D" id="2.30.33.40">
    <property type="entry name" value="GroES chaperonin"/>
    <property type="match status" value="1"/>
</dbReference>
<evidence type="ECO:0000256" key="1">
    <source>
        <dbReference type="ARBA" id="ARBA00006975"/>
    </source>
</evidence>
<evidence type="ECO:0000313" key="4">
    <source>
        <dbReference type="EMBL" id="OGD38825.1"/>
    </source>
</evidence>
<dbReference type="SMART" id="SM00883">
    <property type="entry name" value="Cpn10"/>
    <property type="match status" value="1"/>
</dbReference>
<sequence>MKLKPLGDHVIIEPMAQEEKTKFGIVLPQTVDKEKSQEGVVIAAGPGKLGSDGKRLLMSVKKGDRVLFAKYSPQEIKIKDKEYLI</sequence>
<accession>A0A1F5C7J4</accession>
<evidence type="ECO:0000256" key="3">
    <source>
        <dbReference type="RuleBase" id="RU000535"/>
    </source>
</evidence>
<comment type="similarity">
    <text evidence="1 3">Belongs to the GroES chaperonin family.</text>
</comment>
<dbReference type="Proteomes" id="UP000177947">
    <property type="component" value="Unassembled WGS sequence"/>
</dbReference>
<evidence type="ECO:0000313" key="5">
    <source>
        <dbReference type="Proteomes" id="UP000177947"/>
    </source>
</evidence>
<dbReference type="GO" id="GO:0051087">
    <property type="term" value="F:protein-folding chaperone binding"/>
    <property type="evidence" value="ECO:0007669"/>
    <property type="project" value="TreeGrafter"/>
</dbReference>
<dbReference type="InterPro" id="IPR037124">
    <property type="entry name" value="Chaperonin_GroES_sf"/>
</dbReference>
<dbReference type="AlphaFoldDB" id="A0A1F5C7J4"/>
<keyword evidence="2 3" id="KW-0143">Chaperone</keyword>
<organism evidence="4 5">
    <name type="scientific">Candidatus Azambacteria bacterium RIFCSPLOWO2_01_FULL_37_9</name>
    <dbReference type="NCBI Taxonomy" id="1797297"/>
    <lineage>
        <taxon>Bacteria</taxon>
        <taxon>Candidatus Azamiibacteriota</taxon>
    </lineage>
</organism>
<proteinExistence type="inferred from homology"/>
<comment type="caution">
    <text evidence="4">The sequence shown here is derived from an EMBL/GenBank/DDBJ whole genome shotgun (WGS) entry which is preliminary data.</text>
</comment>
<dbReference type="SUPFAM" id="SSF50129">
    <property type="entry name" value="GroES-like"/>
    <property type="match status" value="1"/>
</dbReference>
<dbReference type="CDD" id="cd00320">
    <property type="entry name" value="cpn10"/>
    <property type="match status" value="1"/>
</dbReference>
<feature type="non-terminal residue" evidence="4">
    <location>
        <position position="85"/>
    </location>
</feature>